<dbReference type="HOGENOM" id="CLU_147537_0_0_1"/>
<dbReference type="Proteomes" id="UP000054538">
    <property type="component" value="Unassembled WGS sequence"/>
</dbReference>
<evidence type="ECO:0000313" key="1">
    <source>
        <dbReference type="EMBL" id="KIK78713.1"/>
    </source>
</evidence>
<organism evidence="1 2">
    <name type="scientific">Paxillus rubicundulus Ve08.2h10</name>
    <dbReference type="NCBI Taxonomy" id="930991"/>
    <lineage>
        <taxon>Eukaryota</taxon>
        <taxon>Fungi</taxon>
        <taxon>Dikarya</taxon>
        <taxon>Basidiomycota</taxon>
        <taxon>Agaricomycotina</taxon>
        <taxon>Agaricomycetes</taxon>
        <taxon>Agaricomycetidae</taxon>
        <taxon>Boletales</taxon>
        <taxon>Paxilineae</taxon>
        <taxon>Paxillaceae</taxon>
        <taxon>Paxillus</taxon>
    </lineage>
</organism>
<dbReference type="OrthoDB" id="2682319at2759"/>
<dbReference type="SUPFAM" id="SSF53098">
    <property type="entry name" value="Ribonuclease H-like"/>
    <property type="match status" value="1"/>
</dbReference>
<dbReference type="InParanoid" id="A0A0D0CTG9"/>
<sequence length="148" mass="16822">MEHAMHIGAKSLLQEICPNPQFKSEEPASEGEEVDEVEEFEPGDLLGKVLALITQVQLSPQAKYYFETVCKEEGLCPLQLIKWICTRWGSMYDLIDHLITNCAAVDKFCLVADSSSKVPKLKKKKYADYTVSPEEWEMLGLIREVLRV</sequence>
<accession>A0A0D0CTG9</accession>
<keyword evidence="2" id="KW-1185">Reference proteome</keyword>
<gene>
    <name evidence="1" type="ORF">PAXRUDRAFT_163234</name>
</gene>
<evidence type="ECO:0000313" key="2">
    <source>
        <dbReference type="Proteomes" id="UP000054538"/>
    </source>
</evidence>
<dbReference type="AlphaFoldDB" id="A0A0D0CTG9"/>
<dbReference type="InterPro" id="IPR012337">
    <property type="entry name" value="RNaseH-like_sf"/>
</dbReference>
<name>A0A0D0CTG9_9AGAM</name>
<dbReference type="EMBL" id="KN826498">
    <property type="protein sequence ID" value="KIK78713.1"/>
    <property type="molecule type" value="Genomic_DNA"/>
</dbReference>
<proteinExistence type="predicted"/>
<protein>
    <submittedName>
        <fullName evidence="1">Uncharacterized protein</fullName>
    </submittedName>
</protein>
<reference evidence="2" key="2">
    <citation type="submission" date="2015-01" db="EMBL/GenBank/DDBJ databases">
        <title>Evolutionary Origins and Diversification of the Mycorrhizal Mutualists.</title>
        <authorList>
            <consortium name="DOE Joint Genome Institute"/>
            <consortium name="Mycorrhizal Genomics Consortium"/>
            <person name="Kohler A."/>
            <person name="Kuo A."/>
            <person name="Nagy L.G."/>
            <person name="Floudas D."/>
            <person name="Copeland A."/>
            <person name="Barry K.W."/>
            <person name="Cichocki N."/>
            <person name="Veneault-Fourrey C."/>
            <person name="LaButti K."/>
            <person name="Lindquist E.A."/>
            <person name="Lipzen A."/>
            <person name="Lundell T."/>
            <person name="Morin E."/>
            <person name="Murat C."/>
            <person name="Riley R."/>
            <person name="Ohm R."/>
            <person name="Sun H."/>
            <person name="Tunlid A."/>
            <person name="Henrissat B."/>
            <person name="Grigoriev I.V."/>
            <person name="Hibbett D.S."/>
            <person name="Martin F."/>
        </authorList>
    </citation>
    <scope>NUCLEOTIDE SEQUENCE [LARGE SCALE GENOMIC DNA]</scope>
    <source>
        <strain evidence="2">Ve08.2h10</strain>
    </source>
</reference>
<reference evidence="1 2" key="1">
    <citation type="submission" date="2014-04" db="EMBL/GenBank/DDBJ databases">
        <authorList>
            <consortium name="DOE Joint Genome Institute"/>
            <person name="Kuo A."/>
            <person name="Kohler A."/>
            <person name="Jargeat P."/>
            <person name="Nagy L.G."/>
            <person name="Floudas D."/>
            <person name="Copeland A."/>
            <person name="Barry K.W."/>
            <person name="Cichocki N."/>
            <person name="Veneault-Fourrey C."/>
            <person name="LaButti K."/>
            <person name="Lindquist E.A."/>
            <person name="Lipzen A."/>
            <person name="Lundell T."/>
            <person name="Morin E."/>
            <person name="Murat C."/>
            <person name="Sun H."/>
            <person name="Tunlid A."/>
            <person name="Henrissat B."/>
            <person name="Grigoriev I.V."/>
            <person name="Hibbett D.S."/>
            <person name="Martin F."/>
            <person name="Nordberg H.P."/>
            <person name="Cantor M.N."/>
            <person name="Hua S.X."/>
        </authorList>
    </citation>
    <scope>NUCLEOTIDE SEQUENCE [LARGE SCALE GENOMIC DNA]</scope>
    <source>
        <strain evidence="1 2">Ve08.2h10</strain>
    </source>
</reference>